<proteinExistence type="predicted"/>
<reference evidence="1" key="2">
    <citation type="submission" date="2022-01" db="EMBL/GenBank/DDBJ databases">
        <authorList>
            <person name="Yamashiro T."/>
            <person name="Shiraishi A."/>
            <person name="Satake H."/>
            <person name="Nakayama K."/>
        </authorList>
    </citation>
    <scope>NUCLEOTIDE SEQUENCE</scope>
</reference>
<name>A0ABQ5BR35_9ASTR</name>
<evidence type="ECO:0000313" key="1">
    <source>
        <dbReference type="EMBL" id="GJT15824.1"/>
    </source>
</evidence>
<gene>
    <name evidence="1" type="ORF">Tco_0874530</name>
</gene>
<dbReference type="Proteomes" id="UP001151760">
    <property type="component" value="Unassembled WGS sequence"/>
</dbReference>
<evidence type="ECO:0000313" key="2">
    <source>
        <dbReference type="Proteomes" id="UP001151760"/>
    </source>
</evidence>
<protein>
    <submittedName>
        <fullName evidence="1">Uncharacterized protein</fullName>
    </submittedName>
</protein>
<keyword evidence="2" id="KW-1185">Reference proteome</keyword>
<organism evidence="1 2">
    <name type="scientific">Tanacetum coccineum</name>
    <dbReference type="NCBI Taxonomy" id="301880"/>
    <lineage>
        <taxon>Eukaryota</taxon>
        <taxon>Viridiplantae</taxon>
        <taxon>Streptophyta</taxon>
        <taxon>Embryophyta</taxon>
        <taxon>Tracheophyta</taxon>
        <taxon>Spermatophyta</taxon>
        <taxon>Magnoliopsida</taxon>
        <taxon>eudicotyledons</taxon>
        <taxon>Gunneridae</taxon>
        <taxon>Pentapetalae</taxon>
        <taxon>asterids</taxon>
        <taxon>campanulids</taxon>
        <taxon>Asterales</taxon>
        <taxon>Asteraceae</taxon>
        <taxon>Asteroideae</taxon>
        <taxon>Anthemideae</taxon>
        <taxon>Anthemidinae</taxon>
        <taxon>Tanacetum</taxon>
    </lineage>
</organism>
<dbReference type="EMBL" id="BQNB010013426">
    <property type="protein sequence ID" value="GJT15824.1"/>
    <property type="molecule type" value="Genomic_DNA"/>
</dbReference>
<sequence>MLVPPFQFHLLVITMEDPKSSSNPFKSVNAIKTRFKSTNALPKDQQQLKTLTVDEIETLKLKEPEKALEYEFKDLHLNLPVLEILAHAPKYNSLLDKYTWKKDHMCPLLVGRGFVATASAILDCKKSKIAVGEEITMSMFGVKEVEKGIAHGEWEIDMDVDLNPFKDILVFRKIVEFLGAILINLKGNMWESEDMIEKKRIGTSHQKK</sequence>
<comment type="caution">
    <text evidence="1">The sequence shown here is derived from an EMBL/GenBank/DDBJ whole genome shotgun (WGS) entry which is preliminary data.</text>
</comment>
<reference evidence="1" key="1">
    <citation type="journal article" date="2022" name="Int. J. Mol. Sci.">
        <title>Draft Genome of Tanacetum Coccineum: Genomic Comparison of Closely Related Tanacetum-Family Plants.</title>
        <authorList>
            <person name="Yamashiro T."/>
            <person name="Shiraishi A."/>
            <person name="Nakayama K."/>
            <person name="Satake H."/>
        </authorList>
    </citation>
    <scope>NUCLEOTIDE SEQUENCE</scope>
</reference>
<accession>A0ABQ5BR35</accession>